<dbReference type="Pfam" id="PF13403">
    <property type="entry name" value="Hint_2"/>
    <property type="match status" value="1"/>
</dbReference>
<dbReference type="InterPro" id="IPR028992">
    <property type="entry name" value="Hedgehog/Intein_dom"/>
</dbReference>
<evidence type="ECO:0000259" key="2">
    <source>
        <dbReference type="Pfam" id="PF13403"/>
    </source>
</evidence>
<keyword evidence="4" id="KW-1185">Reference proteome</keyword>
<dbReference type="AlphaFoldDB" id="A0A0H5D6T2"/>
<feature type="domain" description="Hedgehog/Intein (Hint)" evidence="2">
    <location>
        <begin position="188"/>
        <end position="326"/>
    </location>
</feature>
<proteinExistence type="predicted"/>
<name>A0A0H5D6T2_9RHOB</name>
<sequence length="373" mass="39908">MSWLATRSTCDTLVVYHDTGGPDAAQGDDLLVSGSLCIDIVNDESHSPAPLLHLCQGGDWPLDICLSRTASGGFRLKIQQPGISISREVAPRSASQPNAPSKVGLPTPPTGPARLVYAWHGPARWGRLALLGHTGHTISVADVNAPPPLRLSDLRRLLRDLPSDARQQGLLSVSLSNRILPLAPFAGLAPETLVATPSGPTQISQLKRGDLILSETGDYIPVLHKLMRQRPAVGHDTPVRLRAPFLGLDEDITVAPYQQLVVTGSDVDYLFGRPQVRVPAIALKGTAIATPVSADLTEQAVFTQLVLPRNERFLAAGTPVESLFLGRLRRDTVGLSASAVAHIPRSDLPEHATDPTPILRSFDAAVLAERRIA</sequence>
<protein>
    <recommendedName>
        <fullName evidence="2">Hedgehog/Intein (Hint) domain-containing protein</fullName>
    </recommendedName>
</protein>
<dbReference type="EMBL" id="CVRL01000045">
    <property type="protein sequence ID" value="CRL12796.1"/>
    <property type="molecule type" value="Genomic_DNA"/>
</dbReference>
<dbReference type="STRING" id="481446.NIT7645_02999"/>
<evidence type="ECO:0000313" key="3">
    <source>
        <dbReference type="EMBL" id="CRL12796.1"/>
    </source>
</evidence>
<dbReference type="RefSeq" id="WP_082203814.1">
    <property type="nucleotide sequence ID" value="NZ_CVRL01000045.1"/>
</dbReference>
<accession>A0A0H5D6T2</accession>
<reference evidence="4" key="1">
    <citation type="submission" date="2015-05" db="EMBL/GenBank/DDBJ databases">
        <authorList>
            <person name="Rodrigo-Torres Lidia"/>
            <person name="Arahal R.David."/>
        </authorList>
    </citation>
    <scope>NUCLEOTIDE SEQUENCE [LARGE SCALE GENOMIC DNA]</scope>
    <source>
        <strain evidence="4">CECT 7321</strain>
    </source>
</reference>
<feature type="region of interest" description="Disordered" evidence="1">
    <location>
        <begin position="87"/>
        <end position="107"/>
    </location>
</feature>
<gene>
    <name evidence="3" type="ORF">NIT7321_03676</name>
</gene>
<dbReference type="Proteomes" id="UP000043764">
    <property type="component" value="Unassembled WGS sequence"/>
</dbReference>
<evidence type="ECO:0000256" key="1">
    <source>
        <dbReference type="SAM" id="MobiDB-lite"/>
    </source>
</evidence>
<organism evidence="3 4">
    <name type="scientific">Phaeobacter italicus</name>
    <dbReference type="NCBI Taxonomy" id="481446"/>
    <lineage>
        <taxon>Bacteria</taxon>
        <taxon>Pseudomonadati</taxon>
        <taxon>Pseudomonadota</taxon>
        <taxon>Alphaproteobacteria</taxon>
        <taxon>Rhodobacterales</taxon>
        <taxon>Roseobacteraceae</taxon>
        <taxon>Phaeobacter</taxon>
    </lineage>
</organism>
<evidence type="ECO:0000313" key="4">
    <source>
        <dbReference type="Proteomes" id="UP000043764"/>
    </source>
</evidence>